<reference evidence="1" key="2">
    <citation type="submission" date="2013-04" db="UniProtKB">
        <authorList>
            <consortium name="EnsemblPlants"/>
        </authorList>
    </citation>
    <scope>IDENTIFICATION</scope>
</reference>
<evidence type="ECO:0000313" key="2">
    <source>
        <dbReference type="Proteomes" id="UP000006038"/>
    </source>
</evidence>
<dbReference type="Gramene" id="OB05G14740.1">
    <property type="protein sequence ID" value="OB05G14740.1"/>
    <property type="gene ID" value="OB05G14740"/>
</dbReference>
<dbReference type="AlphaFoldDB" id="J3M4F0"/>
<sequence length="209" mass="23714">MPQNKQWETLGEGGSIAGGTGREVLWCIIRSNDCSGRGKGVFLKPNNTQAYKRKGNHNKFQDESDDGDKGRGLGVNEIVRLMLQQFTHYSSHRVIIHYIDLVNHILLEAVPTPWFKQNKNVVTTPSVTFDWIAFKVLSILSKIVDIPQTKTSRKLTVLHFYICTCYKYDSLTNRSPILSLEKLTQRFGSLKIIREGSHIRRVSSGVVKP</sequence>
<proteinExistence type="predicted"/>
<reference evidence="1" key="1">
    <citation type="journal article" date="2013" name="Nat. Commun.">
        <title>Whole-genome sequencing of Oryza brachyantha reveals mechanisms underlying Oryza genome evolution.</title>
        <authorList>
            <person name="Chen J."/>
            <person name="Huang Q."/>
            <person name="Gao D."/>
            <person name="Wang J."/>
            <person name="Lang Y."/>
            <person name="Liu T."/>
            <person name="Li B."/>
            <person name="Bai Z."/>
            <person name="Luis Goicoechea J."/>
            <person name="Liang C."/>
            <person name="Chen C."/>
            <person name="Zhang W."/>
            <person name="Sun S."/>
            <person name="Liao Y."/>
            <person name="Zhang X."/>
            <person name="Yang L."/>
            <person name="Song C."/>
            <person name="Wang M."/>
            <person name="Shi J."/>
            <person name="Liu G."/>
            <person name="Liu J."/>
            <person name="Zhou H."/>
            <person name="Zhou W."/>
            <person name="Yu Q."/>
            <person name="An N."/>
            <person name="Chen Y."/>
            <person name="Cai Q."/>
            <person name="Wang B."/>
            <person name="Liu B."/>
            <person name="Min J."/>
            <person name="Huang Y."/>
            <person name="Wu H."/>
            <person name="Li Z."/>
            <person name="Zhang Y."/>
            <person name="Yin Y."/>
            <person name="Song W."/>
            <person name="Jiang J."/>
            <person name="Jackson S.A."/>
            <person name="Wing R.A."/>
            <person name="Wang J."/>
            <person name="Chen M."/>
        </authorList>
    </citation>
    <scope>NUCLEOTIDE SEQUENCE [LARGE SCALE GENOMIC DNA]</scope>
    <source>
        <strain evidence="1">cv. IRGC 101232</strain>
    </source>
</reference>
<dbReference type="HOGENOM" id="CLU_1317218_0_0_1"/>
<name>J3M4F0_ORYBR</name>
<keyword evidence="2" id="KW-1185">Reference proteome</keyword>
<organism evidence="1">
    <name type="scientific">Oryza brachyantha</name>
    <name type="common">malo sina</name>
    <dbReference type="NCBI Taxonomy" id="4533"/>
    <lineage>
        <taxon>Eukaryota</taxon>
        <taxon>Viridiplantae</taxon>
        <taxon>Streptophyta</taxon>
        <taxon>Embryophyta</taxon>
        <taxon>Tracheophyta</taxon>
        <taxon>Spermatophyta</taxon>
        <taxon>Magnoliopsida</taxon>
        <taxon>Liliopsida</taxon>
        <taxon>Poales</taxon>
        <taxon>Poaceae</taxon>
        <taxon>BOP clade</taxon>
        <taxon>Oryzoideae</taxon>
        <taxon>Oryzeae</taxon>
        <taxon>Oryzinae</taxon>
        <taxon>Oryza</taxon>
    </lineage>
</organism>
<dbReference type="Proteomes" id="UP000006038">
    <property type="component" value="Chromosome 5"/>
</dbReference>
<accession>J3M4F0</accession>
<dbReference type="EnsemblPlants" id="OB05G14740.1">
    <property type="protein sequence ID" value="OB05G14740.1"/>
    <property type="gene ID" value="OB05G14740"/>
</dbReference>
<protein>
    <submittedName>
        <fullName evidence="1">Uncharacterized protein</fullName>
    </submittedName>
</protein>
<evidence type="ECO:0000313" key="1">
    <source>
        <dbReference type="EnsemblPlants" id="OB05G14740.1"/>
    </source>
</evidence>